<sequence>MTVRQSGSAIVIHLLNYVSAVRPIRQSAPQNHLRLEIPAGYTARELTGDIVLPRDADGRLQLPELREFMVIELRPKEDK</sequence>
<gene>
    <name evidence="1" type="ORF">SDC9_199687</name>
</gene>
<dbReference type="AlphaFoldDB" id="A0A645IL42"/>
<name>A0A645IL42_9ZZZZ</name>
<proteinExistence type="predicted"/>
<comment type="caution">
    <text evidence="1">The sequence shown here is derived from an EMBL/GenBank/DDBJ whole genome shotgun (WGS) entry which is preliminary data.</text>
</comment>
<organism evidence="1">
    <name type="scientific">bioreactor metagenome</name>
    <dbReference type="NCBI Taxonomy" id="1076179"/>
    <lineage>
        <taxon>unclassified sequences</taxon>
        <taxon>metagenomes</taxon>
        <taxon>ecological metagenomes</taxon>
    </lineage>
</organism>
<reference evidence="1" key="1">
    <citation type="submission" date="2019-08" db="EMBL/GenBank/DDBJ databases">
        <authorList>
            <person name="Kucharzyk K."/>
            <person name="Murdoch R.W."/>
            <person name="Higgins S."/>
            <person name="Loffler F."/>
        </authorList>
    </citation>
    <scope>NUCLEOTIDE SEQUENCE</scope>
</reference>
<dbReference type="EMBL" id="VSSQ01117736">
    <property type="protein sequence ID" value="MPN52035.1"/>
    <property type="molecule type" value="Genomic_DNA"/>
</dbReference>
<evidence type="ECO:0000313" key="1">
    <source>
        <dbReference type="EMBL" id="MPN52035.1"/>
    </source>
</evidence>
<protein>
    <submittedName>
        <fullName evidence="1">Uncharacterized protein</fullName>
    </submittedName>
</protein>
<accession>A0A645IL42</accession>